<evidence type="ECO:0000313" key="2">
    <source>
        <dbReference type="EMBL" id="KRY07246.1"/>
    </source>
</evidence>
<feature type="region of interest" description="Disordered" evidence="1">
    <location>
        <begin position="1"/>
        <end position="72"/>
    </location>
</feature>
<sequence>FGHSGTKTSPSSPTTTETSNSPRTLTISKRDACSELPSTPDFITTSTSGGSGISRSLSSPKNRGTSDYTYSFPNCPGGGLPPVMRETVYGRETIRPICVPIVDWTFCPSPQIPKPAVAISVS</sequence>
<keyword evidence="3" id="KW-1185">Reference proteome</keyword>
<name>A0A0V0Z4B6_9BILA</name>
<comment type="caution">
    <text evidence="2">The sequence shown here is derived from an EMBL/GenBank/DDBJ whole genome shotgun (WGS) entry which is preliminary data.</text>
</comment>
<feature type="compositionally biased region" description="Low complexity" evidence="1">
    <location>
        <begin position="1"/>
        <end position="26"/>
    </location>
</feature>
<feature type="compositionally biased region" description="Low complexity" evidence="1">
    <location>
        <begin position="44"/>
        <end position="59"/>
    </location>
</feature>
<gene>
    <name evidence="2" type="ORF">T12_16148</name>
</gene>
<evidence type="ECO:0000313" key="3">
    <source>
        <dbReference type="Proteomes" id="UP000054783"/>
    </source>
</evidence>
<accession>A0A0V0Z4B6</accession>
<reference evidence="2 3" key="1">
    <citation type="submission" date="2015-01" db="EMBL/GenBank/DDBJ databases">
        <title>Evolution of Trichinella species and genotypes.</title>
        <authorList>
            <person name="Korhonen P.K."/>
            <person name="Edoardo P."/>
            <person name="Giuseppe L.R."/>
            <person name="Gasser R.B."/>
        </authorList>
    </citation>
    <scope>NUCLEOTIDE SEQUENCE [LARGE SCALE GENOMIC DNA]</scope>
    <source>
        <strain evidence="2">ISS2496</strain>
    </source>
</reference>
<protein>
    <submittedName>
        <fullName evidence="2">Uncharacterized protein</fullName>
    </submittedName>
</protein>
<evidence type="ECO:0000256" key="1">
    <source>
        <dbReference type="SAM" id="MobiDB-lite"/>
    </source>
</evidence>
<organism evidence="2 3">
    <name type="scientific">Trichinella patagoniensis</name>
    <dbReference type="NCBI Taxonomy" id="990121"/>
    <lineage>
        <taxon>Eukaryota</taxon>
        <taxon>Metazoa</taxon>
        <taxon>Ecdysozoa</taxon>
        <taxon>Nematoda</taxon>
        <taxon>Enoplea</taxon>
        <taxon>Dorylaimia</taxon>
        <taxon>Trichinellida</taxon>
        <taxon>Trichinellidae</taxon>
        <taxon>Trichinella</taxon>
    </lineage>
</organism>
<feature type="non-terminal residue" evidence="2">
    <location>
        <position position="1"/>
    </location>
</feature>
<dbReference type="AlphaFoldDB" id="A0A0V0Z4B6"/>
<feature type="compositionally biased region" description="Polar residues" evidence="1">
    <location>
        <begin position="60"/>
        <end position="72"/>
    </location>
</feature>
<dbReference type="EMBL" id="JYDQ01000515">
    <property type="protein sequence ID" value="KRY07246.1"/>
    <property type="molecule type" value="Genomic_DNA"/>
</dbReference>
<proteinExistence type="predicted"/>
<feature type="non-terminal residue" evidence="2">
    <location>
        <position position="122"/>
    </location>
</feature>
<dbReference type="Proteomes" id="UP000054783">
    <property type="component" value="Unassembled WGS sequence"/>
</dbReference>